<proteinExistence type="predicted"/>
<sequence length="283" mass="28933">MPSAGSRRSSKRALSMEKHQPGLEVSPHDAPEVYIREEQPLYVPNHSPPNFPGQLDTAYQASGPSQQTSPSSNNPGAREKTICGLRASRFWIITAIAALTVVAAVVGGSVGGVLAARGSGSDTNEAVPPTTSSSLAPNALTSTTSTATISGSTTTSISSSTPFPTAGLLALDCPSIDGTRNSTIASGTRYTFEYHCGNDIPGSDLHMGNSTDVEGCMAQCAEYNADAGSNRCSSVVWNGNLTSAIPRGGNCYLKNKATGLSSCGDTCPLAAAAVLVDSASTNV</sequence>
<dbReference type="EMBL" id="MU393740">
    <property type="protein sequence ID" value="KAI4858522.1"/>
    <property type="molecule type" value="Genomic_DNA"/>
</dbReference>
<organism evidence="1 2">
    <name type="scientific">Hypoxylon rubiginosum</name>
    <dbReference type="NCBI Taxonomy" id="110542"/>
    <lineage>
        <taxon>Eukaryota</taxon>
        <taxon>Fungi</taxon>
        <taxon>Dikarya</taxon>
        <taxon>Ascomycota</taxon>
        <taxon>Pezizomycotina</taxon>
        <taxon>Sordariomycetes</taxon>
        <taxon>Xylariomycetidae</taxon>
        <taxon>Xylariales</taxon>
        <taxon>Hypoxylaceae</taxon>
        <taxon>Hypoxylon</taxon>
    </lineage>
</organism>
<dbReference type="Proteomes" id="UP001497700">
    <property type="component" value="Unassembled WGS sequence"/>
</dbReference>
<protein>
    <submittedName>
        <fullName evidence="1">Uncharacterized protein</fullName>
    </submittedName>
</protein>
<gene>
    <name evidence="1" type="ORF">F4820DRAFT_233527</name>
</gene>
<evidence type="ECO:0000313" key="2">
    <source>
        <dbReference type="Proteomes" id="UP001497700"/>
    </source>
</evidence>
<evidence type="ECO:0000313" key="1">
    <source>
        <dbReference type="EMBL" id="KAI4858522.1"/>
    </source>
</evidence>
<comment type="caution">
    <text evidence="1">The sequence shown here is derived from an EMBL/GenBank/DDBJ whole genome shotgun (WGS) entry which is preliminary data.</text>
</comment>
<name>A0ACB9YH15_9PEZI</name>
<reference evidence="1 2" key="1">
    <citation type="journal article" date="2022" name="New Phytol.">
        <title>Ecological generalism drives hyperdiversity of secondary metabolite gene clusters in xylarialean endophytes.</title>
        <authorList>
            <person name="Franco M.E.E."/>
            <person name="Wisecaver J.H."/>
            <person name="Arnold A.E."/>
            <person name="Ju Y.M."/>
            <person name="Slot J.C."/>
            <person name="Ahrendt S."/>
            <person name="Moore L.P."/>
            <person name="Eastman K.E."/>
            <person name="Scott K."/>
            <person name="Konkel Z."/>
            <person name="Mondo S.J."/>
            <person name="Kuo A."/>
            <person name="Hayes R.D."/>
            <person name="Haridas S."/>
            <person name="Andreopoulos B."/>
            <person name="Riley R."/>
            <person name="LaButti K."/>
            <person name="Pangilinan J."/>
            <person name="Lipzen A."/>
            <person name="Amirebrahimi M."/>
            <person name="Yan J."/>
            <person name="Adam C."/>
            <person name="Keymanesh K."/>
            <person name="Ng V."/>
            <person name="Louie K."/>
            <person name="Northen T."/>
            <person name="Drula E."/>
            <person name="Henrissat B."/>
            <person name="Hsieh H.M."/>
            <person name="Youens-Clark K."/>
            <person name="Lutzoni F."/>
            <person name="Miadlikowska J."/>
            <person name="Eastwood D.C."/>
            <person name="Hamelin R.C."/>
            <person name="Grigoriev I.V."/>
            <person name="U'Ren J.M."/>
        </authorList>
    </citation>
    <scope>NUCLEOTIDE SEQUENCE [LARGE SCALE GENOMIC DNA]</scope>
    <source>
        <strain evidence="1 2">CBS 119005</strain>
    </source>
</reference>
<keyword evidence="2" id="KW-1185">Reference proteome</keyword>
<accession>A0ACB9YH15</accession>